<feature type="signal peptide" evidence="2">
    <location>
        <begin position="1"/>
        <end position="23"/>
    </location>
</feature>
<feature type="chain" id="PRO_5025527239" description="Secreted protein" evidence="2">
    <location>
        <begin position="24"/>
        <end position="76"/>
    </location>
</feature>
<dbReference type="AlphaFoldDB" id="A0A6A6VKV5"/>
<evidence type="ECO:0000313" key="3">
    <source>
        <dbReference type="EMBL" id="KAF2750429.1"/>
    </source>
</evidence>
<feature type="region of interest" description="Disordered" evidence="1">
    <location>
        <begin position="54"/>
        <end position="76"/>
    </location>
</feature>
<organism evidence="3 4">
    <name type="scientific">Sporormia fimetaria CBS 119925</name>
    <dbReference type="NCBI Taxonomy" id="1340428"/>
    <lineage>
        <taxon>Eukaryota</taxon>
        <taxon>Fungi</taxon>
        <taxon>Dikarya</taxon>
        <taxon>Ascomycota</taxon>
        <taxon>Pezizomycotina</taxon>
        <taxon>Dothideomycetes</taxon>
        <taxon>Pleosporomycetidae</taxon>
        <taxon>Pleosporales</taxon>
        <taxon>Sporormiaceae</taxon>
        <taxon>Sporormia</taxon>
    </lineage>
</organism>
<evidence type="ECO:0008006" key="5">
    <source>
        <dbReference type="Google" id="ProtNLM"/>
    </source>
</evidence>
<name>A0A6A6VKV5_9PLEO</name>
<evidence type="ECO:0000256" key="2">
    <source>
        <dbReference type="SAM" id="SignalP"/>
    </source>
</evidence>
<feature type="compositionally biased region" description="Polar residues" evidence="1">
    <location>
        <begin position="66"/>
        <end position="76"/>
    </location>
</feature>
<dbReference type="EMBL" id="MU006564">
    <property type="protein sequence ID" value="KAF2750429.1"/>
    <property type="molecule type" value="Genomic_DNA"/>
</dbReference>
<accession>A0A6A6VKV5</accession>
<keyword evidence="4" id="KW-1185">Reference proteome</keyword>
<protein>
    <recommendedName>
        <fullName evidence="5">Secreted protein</fullName>
    </recommendedName>
</protein>
<dbReference type="Proteomes" id="UP000799440">
    <property type="component" value="Unassembled WGS sequence"/>
</dbReference>
<keyword evidence="2" id="KW-0732">Signal</keyword>
<sequence>MLQSLAPLPTLLHLICIRAPISASISQTTHAVGSWPSIHNAVIQPLTELSPHQLDHARSNPRNRVHSATMQTNAST</sequence>
<evidence type="ECO:0000256" key="1">
    <source>
        <dbReference type="SAM" id="MobiDB-lite"/>
    </source>
</evidence>
<proteinExistence type="predicted"/>
<reference evidence="3" key="1">
    <citation type="journal article" date="2020" name="Stud. Mycol.">
        <title>101 Dothideomycetes genomes: a test case for predicting lifestyles and emergence of pathogens.</title>
        <authorList>
            <person name="Haridas S."/>
            <person name="Albert R."/>
            <person name="Binder M."/>
            <person name="Bloem J."/>
            <person name="Labutti K."/>
            <person name="Salamov A."/>
            <person name="Andreopoulos B."/>
            <person name="Baker S."/>
            <person name="Barry K."/>
            <person name="Bills G."/>
            <person name="Bluhm B."/>
            <person name="Cannon C."/>
            <person name="Castanera R."/>
            <person name="Culley D."/>
            <person name="Daum C."/>
            <person name="Ezra D."/>
            <person name="Gonzalez J."/>
            <person name="Henrissat B."/>
            <person name="Kuo A."/>
            <person name="Liang C."/>
            <person name="Lipzen A."/>
            <person name="Lutzoni F."/>
            <person name="Magnuson J."/>
            <person name="Mondo S."/>
            <person name="Nolan M."/>
            <person name="Ohm R."/>
            <person name="Pangilinan J."/>
            <person name="Park H.-J."/>
            <person name="Ramirez L."/>
            <person name="Alfaro M."/>
            <person name="Sun H."/>
            <person name="Tritt A."/>
            <person name="Yoshinaga Y."/>
            <person name="Zwiers L.-H."/>
            <person name="Turgeon B."/>
            <person name="Goodwin S."/>
            <person name="Spatafora J."/>
            <person name="Crous P."/>
            <person name="Grigoriev I."/>
        </authorList>
    </citation>
    <scope>NUCLEOTIDE SEQUENCE</scope>
    <source>
        <strain evidence="3">CBS 119925</strain>
    </source>
</reference>
<gene>
    <name evidence="3" type="ORF">M011DRAFT_465183</name>
</gene>
<evidence type="ECO:0000313" key="4">
    <source>
        <dbReference type="Proteomes" id="UP000799440"/>
    </source>
</evidence>